<name>A0AAC9LGJ7_9PSEU</name>
<evidence type="ECO:0000313" key="1">
    <source>
        <dbReference type="EMBL" id="APU15970.1"/>
    </source>
</evidence>
<dbReference type="RefSeq" id="WP_075741601.1">
    <property type="nucleotide sequence ID" value="NZ_CP016076.1"/>
</dbReference>
<dbReference type="EMBL" id="CP016076">
    <property type="protein sequence ID" value="APU15970.1"/>
    <property type="molecule type" value="Genomic_DNA"/>
</dbReference>
<organism evidence="1 2">
    <name type="scientific">Actinoalloteichus fjordicus</name>
    <dbReference type="NCBI Taxonomy" id="1612552"/>
    <lineage>
        <taxon>Bacteria</taxon>
        <taxon>Bacillati</taxon>
        <taxon>Actinomycetota</taxon>
        <taxon>Actinomycetes</taxon>
        <taxon>Pseudonocardiales</taxon>
        <taxon>Pseudonocardiaceae</taxon>
        <taxon>Actinoalloteichus</taxon>
    </lineage>
</organism>
<dbReference type="Proteomes" id="UP000185511">
    <property type="component" value="Chromosome"/>
</dbReference>
<keyword evidence="2" id="KW-1185">Reference proteome</keyword>
<protein>
    <submittedName>
        <fullName evidence="1">Uncharacterized protein</fullName>
    </submittedName>
</protein>
<proteinExistence type="predicted"/>
<accession>A0AAC9LGJ7</accession>
<reference evidence="2" key="1">
    <citation type="submission" date="2016-06" db="EMBL/GenBank/DDBJ databases">
        <title>Complete genome sequence of Actinoalloteichus fjordicus DSM 46855 (=ADI127-17), type strain of the new species Actinoalloteichus fjordicus.</title>
        <authorList>
            <person name="Ruckert C."/>
            <person name="Nouioui I."/>
            <person name="Willmese J."/>
            <person name="van Wezel G."/>
            <person name="Klenk H.-P."/>
            <person name="Kalinowski J."/>
            <person name="Zotchev S.B."/>
        </authorList>
    </citation>
    <scope>NUCLEOTIDE SEQUENCE [LARGE SCALE GENOMIC DNA]</scope>
    <source>
        <strain evidence="2">ADI127-7</strain>
    </source>
</reference>
<dbReference type="KEGG" id="acad:UA74_19725"/>
<evidence type="ECO:0000313" key="2">
    <source>
        <dbReference type="Proteomes" id="UP000185511"/>
    </source>
</evidence>
<dbReference type="AlphaFoldDB" id="A0AAC9LGJ7"/>
<gene>
    <name evidence="1" type="ORF">UA74_19725</name>
</gene>
<sequence length="114" mass="12689">MAVDVSIVVGWEEDFLFYDSGVEDEAYCHPLDEARDFLGISGDLLRELETWDATFQSILDRTDLDASGFSTPEAEHAWFERGKELAARMKRECPSVASVDYQADGSIPAGTCVF</sequence>